<proteinExistence type="predicted"/>
<dbReference type="Proteomes" id="UP000265703">
    <property type="component" value="Unassembled WGS sequence"/>
</dbReference>
<evidence type="ECO:0000313" key="2">
    <source>
        <dbReference type="Proteomes" id="UP000265703"/>
    </source>
</evidence>
<comment type="caution">
    <text evidence="1">The sequence shown here is derived from an EMBL/GenBank/DDBJ whole genome shotgun (WGS) entry which is preliminary data.</text>
</comment>
<evidence type="ECO:0000313" key="1">
    <source>
        <dbReference type="EMBL" id="RIA83087.1"/>
    </source>
</evidence>
<keyword evidence="2" id="KW-1185">Reference proteome</keyword>
<reference evidence="1 2" key="1">
    <citation type="submission" date="2018-06" db="EMBL/GenBank/DDBJ databases">
        <title>Comparative genomics reveals the genomic features of Rhizophagus irregularis, R. cerebriforme, R. diaphanum and Gigaspora rosea, and their symbiotic lifestyle signature.</title>
        <authorList>
            <person name="Morin E."/>
            <person name="San Clemente H."/>
            <person name="Chen E.C.H."/>
            <person name="De La Providencia I."/>
            <person name="Hainaut M."/>
            <person name="Kuo A."/>
            <person name="Kohler A."/>
            <person name="Murat C."/>
            <person name="Tang N."/>
            <person name="Roy S."/>
            <person name="Loubradou J."/>
            <person name="Henrissat B."/>
            <person name="Grigoriev I.V."/>
            <person name="Corradi N."/>
            <person name="Roux C."/>
            <person name="Martin F.M."/>
        </authorList>
    </citation>
    <scope>NUCLEOTIDE SEQUENCE [LARGE SCALE GENOMIC DNA]</scope>
    <source>
        <strain evidence="1 2">DAOM 227022</strain>
    </source>
</reference>
<gene>
    <name evidence="1" type="ORF">C1645_787109</name>
</gene>
<sequence length="77" mass="9047">MNSLVVQYHLELILDKKFSDINFSDEKKNIQKFDKTKEFSRVNAETMKTCLHYKTSFLIFKDASGQQTTNNLIDIIK</sequence>
<accession>A0A397SGJ8</accession>
<name>A0A397SGJ8_9GLOM</name>
<dbReference type="EMBL" id="QKYT01000600">
    <property type="protein sequence ID" value="RIA83087.1"/>
    <property type="molecule type" value="Genomic_DNA"/>
</dbReference>
<organism evidence="1 2">
    <name type="scientific">Glomus cerebriforme</name>
    <dbReference type="NCBI Taxonomy" id="658196"/>
    <lineage>
        <taxon>Eukaryota</taxon>
        <taxon>Fungi</taxon>
        <taxon>Fungi incertae sedis</taxon>
        <taxon>Mucoromycota</taxon>
        <taxon>Glomeromycotina</taxon>
        <taxon>Glomeromycetes</taxon>
        <taxon>Glomerales</taxon>
        <taxon>Glomeraceae</taxon>
        <taxon>Glomus</taxon>
    </lineage>
</organism>
<dbReference type="AlphaFoldDB" id="A0A397SGJ8"/>
<protein>
    <submittedName>
        <fullName evidence="1">Uncharacterized protein</fullName>
    </submittedName>
</protein>